<protein>
    <submittedName>
        <fullName evidence="1">FtsP/CotA-like multicopper oxidase with cupredoxin domain</fullName>
    </submittedName>
</protein>
<evidence type="ECO:0000313" key="1">
    <source>
        <dbReference type="EMBL" id="MET3772602.1"/>
    </source>
</evidence>
<accession>A0ACC6TFZ8</accession>
<evidence type="ECO:0000313" key="2">
    <source>
        <dbReference type="Proteomes" id="UP001549207"/>
    </source>
</evidence>
<keyword evidence="2" id="KW-1185">Reference proteome</keyword>
<organism evidence="1 2">
    <name type="scientific">Arthrobacter nitrophenolicus</name>
    <dbReference type="NCBI Taxonomy" id="683150"/>
    <lineage>
        <taxon>Bacteria</taxon>
        <taxon>Bacillati</taxon>
        <taxon>Actinomycetota</taxon>
        <taxon>Actinomycetes</taxon>
        <taxon>Micrococcales</taxon>
        <taxon>Micrococcaceae</taxon>
        <taxon>Arthrobacter</taxon>
    </lineage>
</organism>
<reference evidence="1" key="1">
    <citation type="submission" date="2024-06" db="EMBL/GenBank/DDBJ databases">
        <title>Genomic Encyclopedia of Type Strains, Phase IV (KMG-IV): sequencing the most valuable type-strain genomes for metagenomic binning, comparative biology and taxonomic classification.</title>
        <authorList>
            <person name="Goeker M."/>
        </authorList>
    </citation>
    <scope>NUCLEOTIDE SEQUENCE</scope>
    <source>
        <strain evidence="1">SJCon</strain>
    </source>
</reference>
<sequence>MRITRRQLLQAGAVAGAGLLVSPRHVAVGAPPAAPVTLFTEQLPALAELGVLDMQGGGSTSLSMINASHFFHQQMGRTPTLAYRQAGSSQTYLGPVIIARKGTPFDLTVHNGIQDGHPLGFAVDGELVPAGSDDANAPRTSLHLHGGNTSPGSDGGPLQVFRPGASYTYHYSNNQDAAGLWYHDHALGITRLNVYAGLAGGYLLRDTPGPGGTGIDTGDGTHLPPPPYEVPLIIQDRMFNPDGSLAYPPNPDLLGADGNPRPWAPEFFGDVATVNGKCWPDLEVARGKYRFRVFNGSNARFYDLKFVAGGSALVFHQIGSDGGLLNAPVRLNRLVIGPGERADIVLDFAGLPAGSRIVLRNSAPVPYPDGPVSVRRGGVPLPDIMQFTVASQTGYTVPLPASLRPQPITSLRDKPTAATRSMTLVEVVDANGIPVMALLNNRMFGSPDITAVKSDTLEQWELINTTVDAHPIHLHFTQFQVLNRQRFDAGAYLAATGYTDPVSGLVVPGQGNAVPVDPFLIGRPKNAPAGEQGWKDTVVALPGEVTRIRVPFGAEAAGGAPLAIGESFKGEYVWHCHVLEHEDNDMMQRYVIE</sequence>
<name>A0ACC6TFZ8_9MICC</name>
<gene>
    <name evidence="1" type="ORF">ABIC98_002250</name>
</gene>
<dbReference type="EMBL" id="JBEPNJ010000007">
    <property type="protein sequence ID" value="MET3772602.1"/>
    <property type="molecule type" value="Genomic_DNA"/>
</dbReference>
<proteinExistence type="predicted"/>
<comment type="caution">
    <text evidence="1">The sequence shown here is derived from an EMBL/GenBank/DDBJ whole genome shotgun (WGS) entry which is preliminary data.</text>
</comment>
<dbReference type="Proteomes" id="UP001549207">
    <property type="component" value="Unassembled WGS sequence"/>
</dbReference>